<protein>
    <submittedName>
        <fullName evidence="2">Chromosome partition protein Smc</fullName>
    </submittedName>
</protein>
<evidence type="ECO:0000256" key="1">
    <source>
        <dbReference type="SAM" id="MobiDB-lite"/>
    </source>
</evidence>
<keyword evidence="3" id="KW-1185">Reference proteome</keyword>
<evidence type="ECO:0000313" key="3">
    <source>
        <dbReference type="Proteomes" id="UP000717585"/>
    </source>
</evidence>
<comment type="caution">
    <text evidence="2">The sequence shown here is derived from an EMBL/GenBank/DDBJ whole genome shotgun (WGS) entry which is preliminary data.</text>
</comment>
<feature type="region of interest" description="Disordered" evidence="1">
    <location>
        <begin position="522"/>
        <end position="557"/>
    </location>
</feature>
<feature type="compositionally biased region" description="Basic and acidic residues" evidence="1">
    <location>
        <begin position="392"/>
        <end position="401"/>
    </location>
</feature>
<proteinExistence type="predicted"/>
<organism evidence="2 3">
    <name type="scientific">Carpediemonas membranifera</name>
    <dbReference type="NCBI Taxonomy" id="201153"/>
    <lineage>
        <taxon>Eukaryota</taxon>
        <taxon>Metamonada</taxon>
        <taxon>Carpediemonas-like organisms</taxon>
        <taxon>Carpediemonas</taxon>
    </lineage>
</organism>
<sequence length="733" mass="79548">MHTSETDSGEIVSLIGERSYSASSMSCSPALPLIRASHVSKGVSRLVEANMASLIHGFSTTNIAFGHKSSGRTSFLLADQFHQHSVFEDVAAAIFDSVEEGETVGISCADVPTTAIRDVLVGGDAVAAIHDLAIIEATNLTEVFAAVQAGRAASKASSSMAAPTLTALAVRISWFRPEGVTTADFIEIPGTCSEADQLERTQRSQSYSPLEINAKRSAHSFARGMNELIEVCKKGKAAQSARLSQTVPSVRDNAVCRAVFPMVTSTVVHIVGFVTPGENSFSSVKSTVKLLMDSRSIESPVLKSTMNLDRFIRAGGVVLSLDDAVGKIERALAASPSTASHFSQSRASSRAPSPATSRLRQSIRSSRFAETEAGSEFGRSRADDTAYPSVRRPTDQGRRDSAPAMPTNGFHIGQRELTESVRVENFGASRTDVDVDARHSVYVSGPGDEAVSRPNWVVTESQISDRLNASRSRVSEYMDQSELSQIPETVEVELRHLRESAALKDETIRLLKAELGRLSQQQVEEHSRVTTENDAQRSAMARPQKYTGFISDPRPPTAARTVTANLRRDLKRKEAAIMRLTAELSMAQDETKGIDQLRARLRQAERVAADRRTQIEGLEEELITARRMVKIAEQNQQAADSELASMAQELSRVKAEMQQTKAECKLIRSQSKLQSTSGHTSATSSPSIGSTGRSADFPVARDMPARSWGRGDIAELDDLHQTLREKLAGLRGH</sequence>
<dbReference type="AlphaFoldDB" id="A0A8J6AWI1"/>
<feature type="compositionally biased region" description="Low complexity" evidence="1">
    <location>
        <begin position="343"/>
        <end position="358"/>
    </location>
</feature>
<dbReference type="Proteomes" id="UP000717585">
    <property type="component" value="Unassembled WGS sequence"/>
</dbReference>
<accession>A0A8J6AWI1</accession>
<gene>
    <name evidence="2" type="ORF">J8273_8085</name>
</gene>
<name>A0A8J6AWI1_9EUKA</name>
<feature type="region of interest" description="Disordered" evidence="1">
    <location>
        <begin position="335"/>
        <end position="410"/>
    </location>
</feature>
<reference evidence="2" key="1">
    <citation type="submission" date="2021-05" db="EMBL/GenBank/DDBJ databases">
        <title>A free-living protist that lacks canonical eukaryotic 1 DNA replication and segregation systems.</title>
        <authorList>
            <person name="Salas-Leiva D.E."/>
            <person name="Tromer E.C."/>
            <person name="Curtis B.A."/>
            <person name="Jerlstrom-Hultqvist J."/>
            <person name="Kolisko M."/>
            <person name="Yi Z."/>
            <person name="Salas-Leiva J.S."/>
            <person name="Gallot-Lavallee L."/>
            <person name="Kops G.J.P.L."/>
            <person name="Archibald J.M."/>
            <person name="Simpson A.G.B."/>
            <person name="Roger A.J."/>
        </authorList>
    </citation>
    <scope>NUCLEOTIDE SEQUENCE</scope>
    <source>
        <strain evidence="2">BICM</strain>
    </source>
</reference>
<feature type="compositionally biased region" description="Basic and acidic residues" evidence="1">
    <location>
        <begin position="523"/>
        <end position="535"/>
    </location>
</feature>
<dbReference type="EMBL" id="JAHDYR010000066">
    <property type="protein sequence ID" value="KAG9390048.1"/>
    <property type="molecule type" value="Genomic_DNA"/>
</dbReference>
<feature type="region of interest" description="Disordered" evidence="1">
    <location>
        <begin position="665"/>
        <end position="712"/>
    </location>
</feature>
<feature type="compositionally biased region" description="Polar residues" evidence="1">
    <location>
        <begin position="668"/>
        <end position="693"/>
    </location>
</feature>
<evidence type="ECO:0000313" key="2">
    <source>
        <dbReference type="EMBL" id="KAG9390048.1"/>
    </source>
</evidence>